<dbReference type="Gene3D" id="1.10.10.2910">
    <property type="match status" value="1"/>
</dbReference>
<proteinExistence type="predicted"/>
<dbReference type="PANTHER" id="PTHR43236:SF2">
    <property type="entry name" value="BLL0069 PROTEIN"/>
    <property type="match status" value="1"/>
</dbReference>
<evidence type="ECO:0000313" key="3">
    <source>
        <dbReference type="Proteomes" id="UP001597094"/>
    </source>
</evidence>
<evidence type="ECO:0000313" key="2">
    <source>
        <dbReference type="EMBL" id="MFD1187983.1"/>
    </source>
</evidence>
<dbReference type="Pfam" id="PF06114">
    <property type="entry name" value="Peptidase_M78"/>
    <property type="match status" value="1"/>
</dbReference>
<keyword evidence="3" id="KW-1185">Reference proteome</keyword>
<reference evidence="3" key="1">
    <citation type="journal article" date="2019" name="Int. J. Syst. Evol. Microbiol.">
        <title>The Global Catalogue of Microorganisms (GCM) 10K type strain sequencing project: providing services to taxonomists for standard genome sequencing and annotation.</title>
        <authorList>
            <consortium name="The Broad Institute Genomics Platform"/>
            <consortium name="The Broad Institute Genome Sequencing Center for Infectious Disease"/>
            <person name="Wu L."/>
            <person name="Ma J."/>
        </authorList>
    </citation>
    <scope>NUCLEOTIDE SEQUENCE [LARGE SCALE GENOMIC DNA]</scope>
    <source>
        <strain evidence="3">JCM 31319</strain>
    </source>
</reference>
<evidence type="ECO:0000259" key="1">
    <source>
        <dbReference type="Pfam" id="PF06114"/>
    </source>
</evidence>
<organism evidence="2 3">
    <name type="scientific">Pontibacter rugosus</name>
    <dbReference type="NCBI Taxonomy" id="1745966"/>
    <lineage>
        <taxon>Bacteria</taxon>
        <taxon>Pseudomonadati</taxon>
        <taxon>Bacteroidota</taxon>
        <taxon>Cytophagia</taxon>
        <taxon>Cytophagales</taxon>
        <taxon>Hymenobacteraceae</taxon>
        <taxon>Pontibacter</taxon>
    </lineage>
</organism>
<dbReference type="RefSeq" id="WP_377530695.1">
    <property type="nucleotide sequence ID" value="NZ_JBHTLD010000198.1"/>
</dbReference>
<dbReference type="EMBL" id="JBHTLD010000198">
    <property type="protein sequence ID" value="MFD1187983.1"/>
    <property type="molecule type" value="Genomic_DNA"/>
</dbReference>
<accession>A0ABW3STK1</accession>
<dbReference type="PANTHER" id="PTHR43236">
    <property type="entry name" value="ANTITOXIN HIGA1"/>
    <property type="match status" value="1"/>
</dbReference>
<dbReference type="Proteomes" id="UP001597094">
    <property type="component" value="Unassembled WGS sequence"/>
</dbReference>
<dbReference type="InterPro" id="IPR052345">
    <property type="entry name" value="Rad_response_metalloprotease"/>
</dbReference>
<comment type="caution">
    <text evidence="2">The sequence shown here is derived from an EMBL/GenBank/DDBJ whole genome shotgun (WGS) entry which is preliminary data.</text>
</comment>
<dbReference type="InterPro" id="IPR010359">
    <property type="entry name" value="IrrE_HExxH"/>
</dbReference>
<protein>
    <submittedName>
        <fullName evidence="2">ImmA/IrrE family metallo-endopeptidase</fullName>
    </submittedName>
</protein>
<sequence>MYNRIENLATSILKELNIDQAPIPIKEIARKKNIEIKPYDLGDGVSGVLLLDNGKSVIGYNPVESVVRQRFTIAHELGHFVLHQKYSELFIDKEKPLFRNQESSTGEHKREKEANAFAAAILMPQFLIFQEATKIGIKFIDEAAIKKLAKAFNVSQQAMTIRLTKLNLFW</sequence>
<name>A0ABW3STK1_9BACT</name>
<gene>
    <name evidence="2" type="ORF">ACFQ2O_17355</name>
</gene>
<feature type="domain" description="IrrE N-terminal-like" evidence="1">
    <location>
        <begin position="31"/>
        <end position="164"/>
    </location>
</feature>